<keyword evidence="3" id="KW-0813">Transport</keyword>
<dbReference type="PANTHER" id="PTHR11523:SF47">
    <property type="entry name" value="SODIUM_POTASSIUM-TRANSPORTING ATPASE SUBUNIT BETA-3"/>
    <property type="match status" value="1"/>
</dbReference>
<evidence type="ECO:0000313" key="21">
    <source>
        <dbReference type="Proteomes" id="UP001460270"/>
    </source>
</evidence>
<evidence type="ECO:0000256" key="6">
    <source>
        <dbReference type="ARBA" id="ARBA00022607"/>
    </source>
</evidence>
<sequence length="293" mass="33218">MSNMNQDQNQNQTKPIQDQSIDLQVHQNQQNQQDQKVQQQQKPARAKIQTRVQPGVQTGVQAAVQTGVQTGVQTDQNLEKAEEAQTFCSFIYNPRTGAVLGRTRSSWGRILLFYLVFYSLLSAMFCFTLWMVLLTLDPDSPKYSHLLQNPGLVIQPQVLEISFNRSEPSEYHTFYKALTRTTTPCSRTANTTTVFRRPTTCAWPESSPSRTGTELWTELWTRALDPGLEPVQRKVCQFRRSLLRSCSGLTDPQFGFKDGRPCVLIRMNRVVGLKPSGDPFINCSSKVCELFSS</sequence>
<evidence type="ECO:0000256" key="13">
    <source>
        <dbReference type="ARBA" id="ARBA00023136"/>
    </source>
</evidence>
<dbReference type="GO" id="GO:0006883">
    <property type="term" value="P:intracellular sodium ion homeostasis"/>
    <property type="evidence" value="ECO:0007669"/>
    <property type="project" value="TreeGrafter"/>
</dbReference>
<name>A0AAW0MFJ6_9GOBI</name>
<keyword evidence="21" id="KW-1185">Reference proteome</keyword>
<evidence type="ECO:0000256" key="4">
    <source>
        <dbReference type="ARBA" id="ARBA00022475"/>
    </source>
</evidence>
<keyword evidence="12" id="KW-0406">Ion transport</keyword>
<organism evidence="20 21">
    <name type="scientific">Mugilogobius chulae</name>
    <name type="common">yellowstripe goby</name>
    <dbReference type="NCBI Taxonomy" id="88201"/>
    <lineage>
        <taxon>Eukaryota</taxon>
        <taxon>Metazoa</taxon>
        <taxon>Chordata</taxon>
        <taxon>Craniata</taxon>
        <taxon>Vertebrata</taxon>
        <taxon>Euteleostomi</taxon>
        <taxon>Actinopterygii</taxon>
        <taxon>Neopterygii</taxon>
        <taxon>Teleostei</taxon>
        <taxon>Neoteleostei</taxon>
        <taxon>Acanthomorphata</taxon>
        <taxon>Gobiaria</taxon>
        <taxon>Gobiiformes</taxon>
        <taxon>Gobioidei</taxon>
        <taxon>Gobiidae</taxon>
        <taxon>Gobionellinae</taxon>
        <taxon>Mugilogobius</taxon>
    </lineage>
</organism>
<evidence type="ECO:0000256" key="17">
    <source>
        <dbReference type="ARBA" id="ARBA00041204"/>
    </source>
</evidence>
<dbReference type="Proteomes" id="UP001460270">
    <property type="component" value="Unassembled WGS sequence"/>
</dbReference>
<evidence type="ECO:0000256" key="19">
    <source>
        <dbReference type="SAM" id="Phobius"/>
    </source>
</evidence>
<evidence type="ECO:0000256" key="12">
    <source>
        <dbReference type="ARBA" id="ARBA00023065"/>
    </source>
</evidence>
<evidence type="ECO:0000256" key="14">
    <source>
        <dbReference type="ARBA" id="ARBA00023157"/>
    </source>
</evidence>
<dbReference type="GO" id="GO:0036376">
    <property type="term" value="P:sodium ion export across plasma membrane"/>
    <property type="evidence" value="ECO:0007669"/>
    <property type="project" value="TreeGrafter"/>
</dbReference>
<proteinExistence type="inferred from homology"/>
<keyword evidence="5" id="KW-0633">Potassium transport</keyword>
<keyword evidence="13 19" id="KW-0472">Membrane</keyword>
<evidence type="ECO:0000256" key="15">
    <source>
        <dbReference type="ARBA" id="ARBA00023180"/>
    </source>
</evidence>
<feature type="transmembrane region" description="Helical" evidence="19">
    <location>
        <begin position="111"/>
        <end position="133"/>
    </location>
</feature>
<reference evidence="21" key="1">
    <citation type="submission" date="2024-04" db="EMBL/GenBank/DDBJ databases">
        <title>Salinicola lusitanus LLJ914,a marine bacterium isolated from the Okinawa Trough.</title>
        <authorList>
            <person name="Li J."/>
        </authorList>
    </citation>
    <scope>NUCLEOTIDE SEQUENCE [LARGE SCALE GENOMIC DNA]</scope>
</reference>
<keyword evidence="15" id="KW-0325">Glycoprotein</keyword>
<evidence type="ECO:0000256" key="16">
    <source>
        <dbReference type="ARBA" id="ARBA00023201"/>
    </source>
</evidence>
<evidence type="ECO:0000256" key="9">
    <source>
        <dbReference type="ARBA" id="ARBA00022968"/>
    </source>
</evidence>
<evidence type="ECO:0000256" key="7">
    <source>
        <dbReference type="ARBA" id="ARBA00022692"/>
    </source>
</evidence>
<dbReference type="InterPro" id="IPR038702">
    <property type="entry name" value="Na/K_ATPase_sub_beta_sf"/>
</dbReference>
<keyword evidence="4" id="KW-1003">Cell membrane</keyword>
<evidence type="ECO:0000256" key="3">
    <source>
        <dbReference type="ARBA" id="ARBA00022448"/>
    </source>
</evidence>
<keyword evidence="7 19" id="KW-0812">Transmembrane</keyword>
<evidence type="ECO:0000256" key="10">
    <source>
        <dbReference type="ARBA" id="ARBA00022989"/>
    </source>
</evidence>
<evidence type="ECO:0000313" key="20">
    <source>
        <dbReference type="EMBL" id="KAK7877506.1"/>
    </source>
</evidence>
<keyword evidence="9" id="KW-0735">Signal-anchor</keyword>
<dbReference type="AlphaFoldDB" id="A0AAW0MFJ6"/>
<dbReference type="Gene3D" id="2.60.40.1660">
    <property type="entry name" value="Na, k-atpase alpha subunit"/>
    <property type="match status" value="1"/>
</dbReference>
<feature type="compositionally biased region" description="Low complexity" evidence="18">
    <location>
        <begin position="1"/>
        <end position="12"/>
    </location>
</feature>
<evidence type="ECO:0000256" key="11">
    <source>
        <dbReference type="ARBA" id="ARBA00023053"/>
    </source>
</evidence>
<dbReference type="GO" id="GO:0030007">
    <property type="term" value="P:intracellular potassium ion homeostasis"/>
    <property type="evidence" value="ECO:0007669"/>
    <property type="project" value="TreeGrafter"/>
</dbReference>
<accession>A0AAW0MFJ6</accession>
<keyword evidence="16" id="KW-0739">Sodium transport</keyword>
<keyword evidence="10 19" id="KW-1133">Transmembrane helix</keyword>
<dbReference type="GO" id="GO:1990573">
    <property type="term" value="P:potassium ion import across plasma membrane"/>
    <property type="evidence" value="ECO:0007669"/>
    <property type="project" value="TreeGrafter"/>
</dbReference>
<comment type="subcellular location">
    <subcellularLocation>
        <location evidence="1">Cell membrane</location>
        <topology evidence="1">Single-pass type II membrane protein</topology>
    </subcellularLocation>
</comment>
<dbReference type="EMBL" id="JBBPFD010000690">
    <property type="protein sequence ID" value="KAK7877506.1"/>
    <property type="molecule type" value="Genomic_DNA"/>
</dbReference>
<comment type="similarity">
    <text evidence="2">Belongs to the X(+)/potassium ATPases subunit beta family.</text>
</comment>
<gene>
    <name evidence="20" type="ORF">WMY93_031846</name>
</gene>
<dbReference type="InterPro" id="IPR000402">
    <property type="entry name" value="Na/K_ATPase_sub_beta"/>
</dbReference>
<evidence type="ECO:0000256" key="1">
    <source>
        <dbReference type="ARBA" id="ARBA00004401"/>
    </source>
</evidence>
<dbReference type="GO" id="GO:0005890">
    <property type="term" value="C:sodium:potassium-exchanging ATPase complex"/>
    <property type="evidence" value="ECO:0007669"/>
    <property type="project" value="InterPro"/>
</dbReference>
<feature type="compositionally biased region" description="Low complexity" evidence="18">
    <location>
        <begin position="24"/>
        <end position="42"/>
    </location>
</feature>
<keyword evidence="6" id="KW-0740">Sodium/potassium transport</keyword>
<keyword evidence="11" id="KW-0915">Sodium</keyword>
<feature type="region of interest" description="Disordered" evidence="18">
    <location>
        <begin position="1"/>
        <end position="49"/>
    </location>
</feature>
<comment type="caution">
    <text evidence="20">The sequence shown here is derived from an EMBL/GenBank/DDBJ whole genome shotgun (WGS) entry which is preliminary data.</text>
</comment>
<feature type="compositionally biased region" description="Polar residues" evidence="18">
    <location>
        <begin position="13"/>
        <end position="22"/>
    </location>
</feature>
<keyword evidence="14" id="KW-1015">Disulfide bond</keyword>
<dbReference type="PANTHER" id="PTHR11523">
    <property type="entry name" value="SODIUM/POTASSIUM-DEPENDENT ATPASE BETA SUBUNIT"/>
    <property type="match status" value="1"/>
</dbReference>
<evidence type="ECO:0000256" key="18">
    <source>
        <dbReference type="SAM" id="MobiDB-lite"/>
    </source>
</evidence>
<evidence type="ECO:0000256" key="5">
    <source>
        <dbReference type="ARBA" id="ARBA00022538"/>
    </source>
</evidence>
<evidence type="ECO:0000256" key="8">
    <source>
        <dbReference type="ARBA" id="ARBA00022958"/>
    </source>
</evidence>
<dbReference type="GO" id="GO:0001671">
    <property type="term" value="F:ATPase activator activity"/>
    <property type="evidence" value="ECO:0007669"/>
    <property type="project" value="TreeGrafter"/>
</dbReference>
<dbReference type="PROSITE" id="PS00391">
    <property type="entry name" value="ATPASE_NA_K_BETA_2"/>
    <property type="match status" value="1"/>
</dbReference>
<evidence type="ECO:0000256" key="2">
    <source>
        <dbReference type="ARBA" id="ARBA00005876"/>
    </source>
</evidence>
<dbReference type="PROSITE" id="PS00390">
    <property type="entry name" value="ATPASE_NA_K_BETA_1"/>
    <property type="match status" value="1"/>
</dbReference>
<keyword evidence="8" id="KW-0630">Potassium</keyword>
<dbReference type="Pfam" id="PF00287">
    <property type="entry name" value="Na_K-ATPase"/>
    <property type="match status" value="1"/>
</dbReference>
<protein>
    <recommendedName>
        <fullName evidence="17">Sodium/potassium-transporting ATPase subunit beta-3</fullName>
    </recommendedName>
</protein>